<reference evidence="3" key="1">
    <citation type="journal article" date="2022" name="Plant J.">
        <title>Strategies of tolerance reflected in two North American maple genomes.</title>
        <authorList>
            <person name="McEvoy S.L."/>
            <person name="Sezen U.U."/>
            <person name="Trouern-Trend A."/>
            <person name="McMahon S.M."/>
            <person name="Schaberg P.G."/>
            <person name="Yang J."/>
            <person name="Wegrzyn J.L."/>
            <person name="Swenson N.G."/>
        </authorList>
    </citation>
    <scope>NUCLEOTIDE SEQUENCE</scope>
    <source>
        <strain evidence="3">91603</strain>
    </source>
</reference>
<accession>A0AAD5J964</accession>
<protein>
    <recommendedName>
        <fullName evidence="2">Nicotianamine synthase</fullName>
        <ecNumber evidence="2">2.5.1.43</ecNumber>
    </recommendedName>
</protein>
<dbReference type="AlphaFoldDB" id="A0AAD5J964"/>
<gene>
    <name evidence="3" type="ORF">LWI28_003586</name>
</gene>
<keyword evidence="4" id="KW-1185">Reference proteome</keyword>
<comment type="similarity">
    <text evidence="1 2">Belongs to the nicotianamine synthase (NAS)-like family.</text>
</comment>
<comment type="catalytic activity">
    <reaction evidence="2">
        <text>3 S-adenosyl-L-methionine = nicotianamine + 3 S-methyl-5'-thioadenosine + 3 H(+)</text>
        <dbReference type="Rhea" id="RHEA:16481"/>
        <dbReference type="ChEBI" id="CHEBI:15378"/>
        <dbReference type="ChEBI" id="CHEBI:17509"/>
        <dbReference type="ChEBI" id="CHEBI:58249"/>
        <dbReference type="ChEBI" id="CHEBI:59789"/>
        <dbReference type="EC" id="2.5.1.43"/>
    </reaction>
</comment>
<dbReference type="GO" id="GO:0030418">
    <property type="term" value="P:nicotianamine biosynthetic process"/>
    <property type="evidence" value="ECO:0007669"/>
    <property type="project" value="UniProtKB-UniRule"/>
</dbReference>
<keyword evidence="2" id="KW-0949">S-adenosyl-L-methionine</keyword>
<dbReference type="PANTHER" id="PTHR32266">
    <property type="entry name" value="NICOTIANAMINE SYNTHASE 3"/>
    <property type="match status" value="1"/>
</dbReference>
<keyword evidence="2" id="KW-0808">Transferase</keyword>
<dbReference type="Pfam" id="PF03059">
    <property type="entry name" value="NAS"/>
    <property type="match status" value="1"/>
</dbReference>
<comment type="function">
    <text evidence="2">Synthesizes nicotianamine, a polyamine which serves as a sensor for the physiological iron status within the plant, and/or might be involved in the transport of iron.</text>
</comment>
<dbReference type="InterPro" id="IPR029063">
    <property type="entry name" value="SAM-dependent_MTases_sf"/>
</dbReference>
<evidence type="ECO:0000313" key="3">
    <source>
        <dbReference type="EMBL" id="KAI9191096.1"/>
    </source>
</evidence>
<dbReference type="InterPro" id="IPR004298">
    <property type="entry name" value="Nicotian_synth"/>
</dbReference>
<comment type="caution">
    <text evidence="3">The sequence shown here is derived from an EMBL/GenBank/DDBJ whole genome shotgun (WGS) entry which is preliminary data.</text>
</comment>
<dbReference type="GO" id="GO:0030410">
    <property type="term" value="F:nicotianamine synthase activity"/>
    <property type="evidence" value="ECO:0007669"/>
    <property type="project" value="UniProtKB-UniRule"/>
</dbReference>
<name>A0AAD5J964_ACENE</name>
<dbReference type="PROSITE" id="PS51142">
    <property type="entry name" value="NAS"/>
    <property type="match status" value="1"/>
</dbReference>
<reference evidence="3" key="2">
    <citation type="submission" date="2023-02" db="EMBL/GenBank/DDBJ databases">
        <authorList>
            <person name="Swenson N.G."/>
            <person name="Wegrzyn J.L."/>
            <person name="Mcevoy S.L."/>
        </authorList>
    </citation>
    <scope>NUCLEOTIDE SEQUENCE</scope>
    <source>
        <strain evidence="3">91603</strain>
        <tissue evidence="3">Leaf</tissue>
    </source>
</reference>
<dbReference type="EMBL" id="JAJSOW010000004">
    <property type="protein sequence ID" value="KAI9191096.1"/>
    <property type="molecule type" value="Genomic_DNA"/>
</dbReference>
<dbReference type="Proteomes" id="UP001064489">
    <property type="component" value="Chromosome 6"/>
</dbReference>
<evidence type="ECO:0000256" key="1">
    <source>
        <dbReference type="ARBA" id="ARBA00007009"/>
    </source>
</evidence>
<proteinExistence type="inferred from homology"/>
<evidence type="ECO:0000256" key="2">
    <source>
        <dbReference type="RuleBase" id="RU368095"/>
    </source>
</evidence>
<dbReference type="EC" id="2.5.1.43" evidence="2"/>
<dbReference type="Gene3D" id="3.40.50.150">
    <property type="entry name" value="Vaccinia Virus protein VP39"/>
    <property type="match status" value="1"/>
</dbReference>
<sequence>MYRPSSIEIKALSQQVQQMRESLIILCGHAEGLLELEFATFLTNIPQPLNNLNLFLYYGNYIKLANLEYEILNENGVVQPKKATFVGSGLMLLTSIIMAS</sequence>
<dbReference type="PANTHER" id="PTHR32266:SF11">
    <property type="entry name" value="NICOTIANAMINE SYNTHASE"/>
    <property type="match status" value="1"/>
</dbReference>
<evidence type="ECO:0000313" key="4">
    <source>
        <dbReference type="Proteomes" id="UP001064489"/>
    </source>
</evidence>
<organism evidence="3 4">
    <name type="scientific">Acer negundo</name>
    <name type="common">Box elder</name>
    <dbReference type="NCBI Taxonomy" id="4023"/>
    <lineage>
        <taxon>Eukaryota</taxon>
        <taxon>Viridiplantae</taxon>
        <taxon>Streptophyta</taxon>
        <taxon>Embryophyta</taxon>
        <taxon>Tracheophyta</taxon>
        <taxon>Spermatophyta</taxon>
        <taxon>Magnoliopsida</taxon>
        <taxon>eudicotyledons</taxon>
        <taxon>Gunneridae</taxon>
        <taxon>Pentapetalae</taxon>
        <taxon>rosids</taxon>
        <taxon>malvids</taxon>
        <taxon>Sapindales</taxon>
        <taxon>Sapindaceae</taxon>
        <taxon>Hippocastanoideae</taxon>
        <taxon>Acereae</taxon>
        <taxon>Acer</taxon>
    </lineage>
</organism>